<reference evidence="1 2" key="1">
    <citation type="submission" date="2018-11" db="EMBL/GenBank/DDBJ databases">
        <authorList>
            <consortium name="Pathogen Informatics"/>
        </authorList>
    </citation>
    <scope>NUCLEOTIDE SEQUENCE [LARGE SCALE GENOMIC DNA]</scope>
</reference>
<dbReference type="EMBL" id="UYRU01098673">
    <property type="protein sequence ID" value="VDN40452.1"/>
    <property type="molecule type" value="Genomic_DNA"/>
</dbReference>
<evidence type="ECO:0000313" key="2">
    <source>
        <dbReference type="Proteomes" id="UP000281553"/>
    </source>
</evidence>
<organism evidence="1 2">
    <name type="scientific">Dibothriocephalus latus</name>
    <name type="common">Fish tapeworm</name>
    <name type="synonym">Diphyllobothrium latum</name>
    <dbReference type="NCBI Taxonomy" id="60516"/>
    <lineage>
        <taxon>Eukaryota</taxon>
        <taxon>Metazoa</taxon>
        <taxon>Spiralia</taxon>
        <taxon>Lophotrochozoa</taxon>
        <taxon>Platyhelminthes</taxon>
        <taxon>Cestoda</taxon>
        <taxon>Eucestoda</taxon>
        <taxon>Diphyllobothriidea</taxon>
        <taxon>Diphyllobothriidae</taxon>
        <taxon>Dibothriocephalus</taxon>
    </lineage>
</organism>
<keyword evidence="2" id="KW-1185">Reference proteome</keyword>
<accession>A0A3P7R9N3</accession>
<evidence type="ECO:0000313" key="1">
    <source>
        <dbReference type="EMBL" id="VDN40452.1"/>
    </source>
</evidence>
<dbReference type="SUPFAM" id="SSF89009">
    <property type="entry name" value="GAT-like domain"/>
    <property type="match status" value="1"/>
</dbReference>
<dbReference type="AlphaFoldDB" id="A0A3P7R9N3"/>
<dbReference type="InterPro" id="IPR038425">
    <property type="entry name" value="GAT_sf"/>
</dbReference>
<gene>
    <name evidence="1" type="ORF">DILT_LOCUS18246</name>
</gene>
<dbReference type="Gene3D" id="1.20.58.160">
    <property type="match status" value="1"/>
</dbReference>
<protein>
    <submittedName>
        <fullName evidence="1">Uncharacterized protein</fullName>
    </submittedName>
</protein>
<name>A0A3P7R9N3_DIBLA</name>
<dbReference type="Proteomes" id="UP000281553">
    <property type="component" value="Unassembled WGS sequence"/>
</dbReference>
<proteinExistence type="predicted"/>
<sequence>MSQKRRSLNTSLGRAKMIWSDEEVYRKEMKQLSKRYPQNGFTTGWGTTLGKSSWQTILESEAVAATVANQSGAQKPWPAATATTKTPIQVTNPAGNQVAEASDVSRTIRETREAVQLFNLLQRDMRSSSSQGVDAKQMRDFQVVAEHLETLQRKVQSLINGELSECSADITGADETDLANLMSVNDDLQRCIESYPRTAQRDAVCLFTYIS</sequence>